<evidence type="ECO:0000313" key="3">
    <source>
        <dbReference type="Proteomes" id="UP000034793"/>
    </source>
</evidence>
<organism evidence="2 3">
    <name type="scientific">Candidatus Woesebacteria bacterium GW2011_GWA1_39_8</name>
    <dbReference type="NCBI Taxonomy" id="1618552"/>
    <lineage>
        <taxon>Bacteria</taxon>
        <taxon>Candidatus Woeseibacteriota</taxon>
    </lineage>
</organism>
<name>A0A0G0SYE3_9BACT</name>
<sequence length="99" mass="11679">MFEKILQVVERSNAKLTGNLDQFFKRFAPFKELPFFATHFTDFTKVIIYSFFVLIPLLILKILFPYKRRFTYPILLILGIIGLSLFGIFLGFLQLLYGF</sequence>
<dbReference type="AlphaFoldDB" id="A0A0G0SYE3"/>
<keyword evidence="1" id="KW-1133">Transmembrane helix</keyword>
<keyword evidence="1" id="KW-0812">Transmembrane</keyword>
<protein>
    <submittedName>
        <fullName evidence="2">Uncharacterized protein</fullName>
    </submittedName>
</protein>
<accession>A0A0G0SYE3</accession>
<keyword evidence="1" id="KW-0472">Membrane</keyword>
<proteinExistence type="predicted"/>
<feature type="transmembrane region" description="Helical" evidence="1">
    <location>
        <begin position="46"/>
        <end position="64"/>
    </location>
</feature>
<evidence type="ECO:0000256" key="1">
    <source>
        <dbReference type="SAM" id="Phobius"/>
    </source>
</evidence>
<reference evidence="2 3" key="1">
    <citation type="journal article" date="2015" name="Nature">
        <title>rRNA introns, odd ribosomes, and small enigmatic genomes across a large radiation of phyla.</title>
        <authorList>
            <person name="Brown C.T."/>
            <person name="Hug L.A."/>
            <person name="Thomas B.C."/>
            <person name="Sharon I."/>
            <person name="Castelle C.J."/>
            <person name="Singh A."/>
            <person name="Wilkins M.J."/>
            <person name="Williams K.H."/>
            <person name="Banfield J.F."/>
        </authorList>
    </citation>
    <scope>NUCLEOTIDE SEQUENCE [LARGE SCALE GENOMIC DNA]</scope>
</reference>
<dbReference type="Proteomes" id="UP000034793">
    <property type="component" value="Unassembled WGS sequence"/>
</dbReference>
<evidence type="ECO:0000313" key="2">
    <source>
        <dbReference type="EMBL" id="KKR30592.1"/>
    </source>
</evidence>
<comment type="caution">
    <text evidence="2">The sequence shown here is derived from an EMBL/GenBank/DDBJ whole genome shotgun (WGS) entry which is preliminary data.</text>
</comment>
<feature type="transmembrane region" description="Helical" evidence="1">
    <location>
        <begin position="76"/>
        <end position="97"/>
    </location>
</feature>
<gene>
    <name evidence="2" type="ORF">UT61_C0004G0019</name>
</gene>
<dbReference type="EMBL" id="LBXL01000004">
    <property type="protein sequence ID" value="KKR30592.1"/>
    <property type="molecule type" value="Genomic_DNA"/>
</dbReference>